<evidence type="ECO:0000256" key="6">
    <source>
        <dbReference type="SAM" id="Phobius"/>
    </source>
</evidence>
<dbReference type="EMBL" id="JAARRM010000005">
    <property type="protein sequence ID" value="MBC1522251.1"/>
    <property type="molecule type" value="Genomic_DNA"/>
</dbReference>
<accession>A0A841ZUK7</accession>
<dbReference type="InterPro" id="IPR000871">
    <property type="entry name" value="Beta-lactam_class-A"/>
</dbReference>
<dbReference type="EC" id="3.5.2.6" evidence="2 5"/>
<dbReference type="PROSITE" id="PS00146">
    <property type="entry name" value="BETA_LACTAMASE_A"/>
    <property type="match status" value="1"/>
</dbReference>
<dbReference type="GO" id="GO:0046677">
    <property type="term" value="P:response to antibiotic"/>
    <property type="evidence" value="ECO:0007669"/>
    <property type="project" value="UniProtKB-UniRule"/>
</dbReference>
<dbReference type="GO" id="GO:0008800">
    <property type="term" value="F:beta-lactamase activity"/>
    <property type="evidence" value="ECO:0007669"/>
    <property type="project" value="UniProtKB-UniRule"/>
</dbReference>
<dbReference type="SUPFAM" id="SSF56601">
    <property type="entry name" value="beta-lactamase/transpeptidase-like"/>
    <property type="match status" value="1"/>
</dbReference>
<dbReference type="InterPro" id="IPR045155">
    <property type="entry name" value="Beta-lactam_cat"/>
</dbReference>
<keyword evidence="6" id="KW-1133">Transmembrane helix</keyword>
<dbReference type="PRINTS" id="PR00118">
    <property type="entry name" value="BLACTAMASEA"/>
</dbReference>
<evidence type="ECO:0000256" key="2">
    <source>
        <dbReference type="ARBA" id="ARBA00012865"/>
    </source>
</evidence>
<keyword evidence="6" id="KW-0812">Transmembrane</keyword>
<dbReference type="Proteomes" id="UP000559885">
    <property type="component" value="Unassembled WGS sequence"/>
</dbReference>
<dbReference type="InterPro" id="IPR023650">
    <property type="entry name" value="Beta-lactam_class-A_AS"/>
</dbReference>
<evidence type="ECO:0000256" key="3">
    <source>
        <dbReference type="ARBA" id="ARBA00022801"/>
    </source>
</evidence>
<dbReference type="NCBIfam" id="NF033103">
    <property type="entry name" value="bla_class_A"/>
    <property type="match status" value="1"/>
</dbReference>
<feature type="transmembrane region" description="Helical" evidence="6">
    <location>
        <begin position="6"/>
        <end position="27"/>
    </location>
</feature>
<evidence type="ECO:0000259" key="7">
    <source>
        <dbReference type="Pfam" id="PF13354"/>
    </source>
</evidence>
<dbReference type="PANTHER" id="PTHR35333">
    <property type="entry name" value="BETA-LACTAMASE"/>
    <property type="match status" value="1"/>
</dbReference>
<comment type="caution">
    <text evidence="8">The sequence shown here is derived from an EMBL/GenBank/DDBJ whole genome shotgun (WGS) entry which is preliminary data.</text>
</comment>
<comment type="similarity">
    <text evidence="1 5">Belongs to the class-A beta-lactamase family.</text>
</comment>
<evidence type="ECO:0000313" key="8">
    <source>
        <dbReference type="EMBL" id="MBC1522251.1"/>
    </source>
</evidence>
<feature type="domain" description="Beta-lactamase class A catalytic" evidence="7">
    <location>
        <begin position="68"/>
        <end position="277"/>
    </location>
</feature>
<dbReference type="RefSeq" id="WP_185374670.1">
    <property type="nucleotide sequence ID" value="NZ_JAARRM010000005.1"/>
</dbReference>
<evidence type="ECO:0000256" key="1">
    <source>
        <dbReference type="ARBA" id="ARBA00009009"/>
    </source>
</evidence>
<keyword evidence="3 5" id="KW-0378">Hydrolase</keyword>
<comment type="catalytic activity">
    <reaction evidence="5">
        <text>a beta-lactam + H2O = a substituted beta-amino acid</text>
        <dbReference type="Rhea" id="RHEA:20401"/>
        <dbReference type="ChEBI" id="CHEBI:15377"/>
        <dbReference type="ChEBI" id="CHEBI:35627"/>
        <dbReference type="ChEBI" id="CHEBI:140347"/>
        <dbReference type="EC" id="3.5.2.6"/>
    </reaction>
</comment>
<reference evidence="8 9" key="1">
    <citation type="submission" date="2020-03" db="EMBL/GenBank/DDBJ databases">
        <title>Soil Listeria distribution.</title>
        <authorList>
            <person name="Liao J."/>
            <person name="Wiedmann M."/>
        </authorList>
    </citation>
    <scope>NUCLEOTIDE SEQUENCE [LARGE SCALE GENOMIC DNA]</scope>
    <source>
        <strain evidence="8 9">FSL L7-1507</strain>
    </source>
</reference>
<name>A0A841ZUK7_9LIST</name>
<proteinExistence type="inferred from homology"/>
<protein>
    <recommendedName>
        <fullName evidence="2 5">Beta-lactamase</fullName>
        <ecNumber evidence="2 5">3.5.2.6</ecNumber>
    </recommendedName>
</protein>
<dbReference type="Pfam" id="PF13354">
    <property type="entry name" value="Beta-lactamase2"/>
    <property type="match status" value="1"/>
</dbReference>
<dbReference type="Gene3D" id="3.40.710.10">
    <property type="entry name" value="DD-peptidase/beta-lactamase superfamily"/>
    <property type="match status" value="1"/>
</dbReference>
<dbReference type="GO" id="GO:0030655">
    <property type="term" value="P:beta-lactam antibiotic catabolic process"/>
    <property type="evidence" value="ECO:0007669"/>
    <property type="project" value="InterPro"/>
</dbReference>
<dbReference type="PANTHER" id="PTHR35333:SF3">
    <property type="entry name" value="BETA-LACTAMASE-TYPE TRANSPEPTIDASE FOLD CONTAINING PROTEIN"/>
    <property type="match status" value="1"/>
</dbReference>
<evidence type="ECO:0000256" key="5">
    <source>
        <dbReference type="RuleBase" id="RU361140"/>
    </source>
</evidence>
<gene>
    <name evidence="8" type="primary">bla</name>
    <name evidence="8" type="ORF">HB912_11400</name>
</gene>
<organism evidence="8 9">
    <name type="scientific">Listeria aquatica</name>
    <dbReference type="NCBI Taxonomy" id="1494960"/>
    <lineage>
        <taxon>Bacteria</taxon>
        <taxon>Bacillati</taxon>
        <taxon>Bacillota</taxon>
        <taxon>Bacilli</taxon>
        <taxon>Bacillales</taxon>
        <taxon>Listeriaceae</taxon>
        <taxon>Listeria</taxon>
    </lineage>
</organism>
<sequence length="305" mass="34332">MKKKVLARWGILVLGVLVFCMAIWGISENRHSRNELKAEATPQINSVSEKLEVLENKYNAKLGVYATNGNEKIKYHSRERFAYTSTYKAIISGLLLKNRTEEELQKTIFFSKEDLVDYSPITEQFVDKGMTLKEIIHAAVAYSDNTAGNLLLNEMGGTKKFQKELRLIGDKTTISSRYETDLNSAIPGDIRDTTTPEAFGRDLKYLTDPKHLDSQALKYFKQTLVDNTTGDNLIRAGVPDGYLVGDKTGAGSYGTRNDIAIIFKENSKKKPLVWTVFSKMDKEDDSYNDQLIADVAKVLSEEFSL</sequence>
<evidence type="ECO:0000256" key="4">
    <source>
        <dbReference type="ARBA" id="ARBA00023251"/>
    </source>
</evidence>
<keyword evidence="4 5" id="KW-0046">Antibiotic resistance</keyword>
<dbReference type="AlphaFoldDB" id="A0A841ZUK7"/>
<keyword evidence="6" id="KW-0472">Membrane</keyword>
<evidence type="ECO:0000313" key="9">
    <source>
        <dbReference type="Proteomes" id="UP000559885"/>
    </source>
</evidence>
<dbReference type="InterPro" id="IPR012338">
    <property type="entry name" value="Beta-lactam/transpept-like"/>
</dbReference>